<protein>
    <submittedName>
        <fullName evidence="2">Uncharacterized protein</fullName>
    </submittedName>
</protein>
<dbReference type="EMBL" id="CAJHUC010000859">
    <property type="protein sequence ID" value="CAD7698614.1"/>
    <property type="molecule type" value="Genomic_DNA"/>
</dbReference>
<gene>
    <name evidence="2" type="ORF">OSTQU699_LOCUS3975</name>
</gene>
<keyword evidence="3" id="KW-1185">Reference proteome</keyword>
<dbReference type="Proteomes" id="UP000708148">
    <property type="component" value="Unassembled WGS sequence"/>
</dbReference>
<feature type="compositionally biased region" description="Acidic residues" evidence="1">
    <location>
        <begin position="480"/>
        <end position="519"/>
    </location>
</feature>
<feature type="region of interest" description="Disordered" evidence="1">
    <location>
        <begin position="429"/>
        <end position="548"/>
    </location>
</feature>
<name>A0A8S1IXS5_9CHLO</name>
<proteinExistence type="predicted"/>
<accession>A0A8S1IXS5</accession>
<comment type="caution">
    <text evidence="2">The sequence shown here is derived from an EMBL/GenBank/DDBJ whole genome shotgun (WGS) entry which is preliminary data.</text>
</comment>
<sequence>MYYPILTPTDVDAVVRAQALLDFARLELDLAIAGAHAARAHLQSSRERHRIAEAAYLRRLRDPEVASRGWSFMDAKGRESAMYSLAELVPLAREVPTLRVNCGMQELSLRLADALNSQRAFLKAMRQAASAGAALAEAEEALGPAEAKVAPAEARHAAAKAALDYTRQSYRRWSLGGQLYTPAELKDGLDAEPAIGDASVFDPEACPSRRLPARDAVAAWEASCRLAKAAAVACMDLGGARSIPSFGIDSECWLLDAQGAPSAPCCLRDLRSWVETADLGPYATVRHFNRPDLPLPAAHACFFKELDAVVWGVEGGERAMGGGEGEASERNDEQTTTTDGGCEALCRRGEPACADNGHQNDSPSERTGLGKTPEGCIHRGERREAVGKDVEGRQGEEGGGGTPRGDKGERGAEGSGMASFDVIKHFITSLPMPKRRAGATPFPVKRPAPPPLVCAPRARARVDAEDGGGDSQGGDLREDISDEREGEEDKEEEEKGEGEEGNEEEKGEEDEEEDEEEEERGQKEKEEQGQEEKEEQGQEEKEVFCEGS</sequence>
<organism evidence="2 3">
    <name type="scientific">Ostreobium quekettii</name>
    <dbReference type="NCBI Taxonomy" id="121088"/>
    <lineage>
        <taxon>Eukaryota</taxon>
        <taxon>Viridiplantae</taxon>
        <taxon>Chlorophyta</taxon>
        <taxon>core chlorophytes</taxon>
        <taxon>Ulvophyceae</taxon>
        <taxon>TCBD clade</taxon>
        <taxon>Bryopsidales</taxon>
        <taxon>Ostreobineae</taxon>
        <taxon>Ostreobiaceae</taxon>
        <taxon>Ostreobium</taxon>
    </lineage>
</organism>
<evidence type="ECO:0000313" key="3">
    <source>
        <dbReference type="Proteomes" id="UP000708148"/>
    </source>
</evidence>
<evidence type="ECO:0000256" key="1">
    <source>
        <dbReference type="SAM" id="MobiDB-lite"/>
    </source>
</evidence>
<feature type="compositionally biased region" description="Pro residues" evidence="1">
    <location>
        <begin position="444"/>
        <end position="453"/>
    </location>
</feature>
<feature type="compositionally biased region" description="Basic and acidic residues" evidence="1">
    <location>
        <begin position="520"/>
        <end position="548"/>
    </location>
</feature>
<dbReference type="AlphaFoldDB" id="A0A8S1IXS5"/>
<feature type="compositionally biased region" description="Basic and acidic residues" evidence="1">
    <location>
        <begin position="376"/>
        <end position="396"/>
    </location>
</feature>
<reference evidence="2" key="1">
    <citation type="submission" date="2020-12" db="EMBL/GenBank/DDBJ databases">
        <authorList>
            <person name="Iha C."/>
        </authorList>
    </citation>
    <scope>NUCLEOTIDE SEQUENCE</scope>
</reference>
<evidence type="ECO:0000313" key="2">
    <source>
        <dbReference type="EMBL" id="CAD7698614.1"/>
    </source>
</evidence>
<feature type="region of interest" description="Disordered" evidence="1">
    <location>
        <begin position="317"/>
        <end position="415"/>
    </location>
</feature>